<evidence type="ECO:0000313" key="2">
    <source>
        <dbReference type="Proteomes" id="UP000507222"/>
    </source>
</evidence>
<protein>
    <submittedName>
        <fullName evidence="1">Uncharacterized protein</fullName>
    </submittedName>
</protein>
<evidence type="ECO:0000313" key="1">
    <source>
        <dbReference type="EMBL" id="CAB4268924.1"/>
    </source>
</evidence>
<dbReference type="EMBL" id="CAEKDK010000002">
    <property type="protein sequence ID" value="CAB4268924.1"/>
    <property type="molecule type" value="Genomic_DNA"/>
</dbReference>
<dbReference type="Proteomes" id="UP000507222">
    <property type="component" value="Unassembled WGS sequence"/>
</dbReference>
<gene>
    <name evidence="1" type="ORF">CURHAP_LOCUS13656</name>
</gene>
<sequence>MKFPFLFGYNAIHKSNPIKYTWQDFGAKLQEIDKPSSDCLISDCEEFKAMWRLVDEMIEKDYTTTA</sequence>
<accession>A0A6J5U071</accession>
<reference evidence="1 2" key="1">
    <citation type="submission" date="2020-05" db="EMBL/GenBank/DDBJ databases">
        <authorList>
            <person name="Campoy J."/>
            <person name="Schneeberger K."/>
            <person name="Spophaly S."/>
        </authorList>
    </citation>
    <scope>NUCLEOTIDE SEQUENCE [LARGE SCALE GENOMIC DNA]</scope>
    <source>
        <strain evidence="1">PruArmRojPasFocal</strain>
    </source>
</reference>
<organism evidence="1 2">
    <name type="scientific">Prunus armeniaca</name>
    <name type="common">Apricot</name>
    <name type="synonym">Armeniaca vulgaris</name>
    <dbReference type="NCBI Taxonomy" id="36596"/>
    <lineage>
        <taxon>Eukaryota</taxon>
        <taxon>Viridiplantae</taxon>
        <taxon>Streptophyta</taxon>
        <taxon>Embryophyta</taxon>
        <taxon>Tracheophyta</taxon>
        <taxon>Spermatophyta</taxon>
        <taxon>Magnoliopsida</taxon>
        <taxon>eudicotyledons</taxon>
        <taxon>Gunneridae</taxon>
        <taxon>Pentapetalae</taxon>
        <taxon>rosids</taxon>
        <taxon>fabids</taxon>
        <taxon>Rosales</taxon>
        <taxon>Rosaceae</taxon>
        <taxon>Amygdaloideae</taxon>
        <taxon>Amygdaleae</taxon>
        <taxon>Prunus</taxon>
    </lineage>
</organism>
<dbReference type="AlphaFoldDB" id="A0A6J5U071"/>
<proteinExistence type="predicted"/>
<name>A0A6J5U071_PRUAR</name>